<reference evidence="2" key="2">
    <citation type="submission" date="2022-10" db="EMBL/GenBank/DDBJ databases">
        <authorList>
            <person name="Trinh H.N."/>
        </authorList>
    </citation>
    <scope>NUCLEOTIDE SEQUENCE</scope>
    <source>
        <strain evidence="2">RN2-1</strain>
    </source>
</reference>
<evidence type="ECO:0000256" key="1">
    <source>
        <dbReference type="SAM" id="MobiDB-lite"/>
    </source>
</evidence>
<gene>
    <name evidence="2" type="ORF">OL599_23830</name>
</gene>
<evidence type="ECO:0008006" key="4">
    <source>
        <dbReference type="Google" id="ProtNLM"/>
    </source>
</evidence>
<organism evidence="2 3">
    <name type="scientific">Limobrevibacterium gyesilva</name>
    <dbReference type="NCBI Taxonomy" id="2991712"/>
    <lineage>
        <taxon>Bacteria</taxon>
        <taxon>Pseudomonadati</taxon>
        <taxon>Pseudomonadota</taxon>
        <taxon>Alphaproteobacteria</taxon>
        <taxon>Acetobacterales</taxon>
        <taxon>Acetobacteraceae</taxon>
        <taxon>Limobrevibacterium</taxon>
    </lineage>
</organism>
<comment type="caution">
    <text evidence="2">The sequence shown here is derived from an EMBL/GenBank/DDBJ whole genome shotgun (WGS) entry which is preliminary data.</text>
</comment>
<dbReference type="RefSeq" id="WP_264716548.1">
    <property type="nucleotide sequence ID" value="NZ_JAPDNT010000042.1"/>
</dbReference>
<dbReference type="EMBL" id="JAPDNT010000042">
    <property type="protein sequence ID" value="MCW3477594.1"/>
    <property type="molecule type" value="Genomic_DNA"/>
</dbReference>
<evidence type="ECO:0000313" key="3">
    <source>
        <dbReference type="Proteomes" id="UP001165679"/>
    </source>
</evidence>
<name>A0AA41YQ28_9PROT</name>
<feature type="region of interest" description="Disordered" evidence="1">
    <location>
        <begin position="290"/>
        <end position="336"/>
    </location>
</feature>
<protein>
    <recommendedName>
        <fullName evidence="4">Hydrophobic W protein</fullName>
    </recommendedName>
</protein>
<reference evidence="2" key="1">
    <citation type="submission" date="2022-09" db="EMBL/GenBank/DDBJ databases">
        <title>Rhodovastum sp. nov. RN2-1 isolated from soil in Seongnam, South Korea.</title>
        <authorList>
            <person name="Le N.T."/>
        </authorList>
    </citation>
    <scope>NUCLEOTIDE SEQUENCE</scope>
    <source>
        <strain evidence="2">RN2-1</strain>
    </source>
</reference>
<dbReference type="AlphaFoldDB" id="A0AA41YQ28"/>
<feature type="compositionally biased region" description="Low complexity" evidence="1">
    <location>
        <begin position="290"/>
        <end position="316"/>
    </location>
</feature>
<dbReference type="Proteomes" id="UP001165679">
    <property type="component" value="Unassembled WGS sequence"/>
</dbReference>
<sequence length="336" mass="34213">MPEAASERPNKLVNELRVSGHLMTLEAGLFCIVQSPSKVINAAAGLPGVRVSLPPGPMGRPEAVSIATFRDDGWLSGFGDAALVRVVGGPAQILVTVYQAPDVQDGAPNLQVLRLADGAAAAGAVAGAPGAGAAAAAQPQHQAQPAASRSVDVVAHIQSRGDVPGELGEWLGEPGSKRWIEGFGIAPSNGIAAGDIEYQAVLGRGWLSPWVEGGQFCGSRGMSLPVLGLKLRLRGAAAEAFECSYSATFVDGTEVGPVKAGEACEAESLAPLEAFRIDIRPRGQVAEVAAPAVPRTATKPAATKPAAAKPVGAKAKPAAKKPASEKTGAKAPRRRS</sequence>
<accession>A0AA41YQ28</accession>
<proteinExistence type="predicted"/>
<dbReference type="InterPro" id="IPR006637">
    <property type="entry name" value="ChW"/>
</dbReference>
<evidence type="ECO:0000313" key="2">
    <source>
        <dbReference type="EMBL" id="MCW3477594.1"/>
    </source>
</evidence>
<dbReference type="Pfam" id="PF07538">
    <property type="entry name" value="ChW"/>
    <property type="match status" value="1"/>
</dbReference>
<keyword evidence="3" id="KW-1185">Reference proteome</keyword>